<dbReference type="OrthoDB" id="5807941at2"/>
<reference evidence="2 3" key="1">
    <citation type="submission" date="2016-12" db="EMBL/GenBank/DDBJ databases">
        <title>Diversity of luminous bacteria.</title>
        <authorList>
            <person name="Yoshizawa S."/>
            <person name="Kogure K."/>
        </authorList>
    </citation>
    <scope>NUCLEOTIDE SEQUENCE [LARGE SCALE GENOMIC DNA]</scope>
    <source>
        <strain evidence="2 3">SA4-48</strain>
    </source>
</reference>
<dbReference type="Pfam" id="PF03961">
    <property type="entry name" value="FapA"/>
    <property type="match status" value="1"/>
</dbReference>
<sequence>MQNSEYKFNDKQLTLIITLTKDSEALEESVIVKQIQHSEYSSLSILHEHIKSFVQTANTKLAGIKKDKLADTKVNAVVAKAIDAKINILLAEDKMSVTAHVVTGVGGKLLDLETIKQSCLDAGVRYGLKSSLIDELLLQCKNSVPGSSIEYTIVKGMPVVHGQDAYLKPRVELFSEACRTPKVDSEGRADLKDLGNIETVAVNQAVLEKVPLTTGKEGIDIYGDKIPATSGNDVKFSINDSVRISPKNPNILLATKSGLVRFDGKDLIIDDVFTLPELNPKKGHIKFKGSVIIQGDVSPDMHLTATGDVFIGGFVESAVIKCGGELTIISGASGRLIEGSKNEHHYTCVLQSGGQINLTFANQCEITAKTIVSVKKQLSHCNVEANSVVVGQGDRPSGLITGCRFFLCKTLEAGVIGTESDVHTDISMNRTYDIFINKEIELADWIHEMISRLEGVENDYNNTLDPDKKHKLENALTKLQSKVEKYTGYRNALIGKRREYMEMVSVTANSKLYPKVSVVIAEHSLITKVEKGPSVIKIEDHEFKVQPKT</sequence>
<dbReference type="InterPro" id="IPR046866">
    <property type="entry name" value="FapA_N"/>
</dbReference>
<evidence type="ECO:0000313" key="2">
    <source>
        <dbReference type="EMBL" id="PQJ54865.1"/>
    </source>
</evidence>
<organism evidence="2 3">
    <name type="scientific">Psychrosphaera saromensis</name>
    <dbReference type="NCBI Taxonomy" id="716813"/>
    <lineage>
        <taxon>Bacteria</taxon>
        <taxon>Pseudomonadati</taxon>
        <taxon>Pseudomonadota</taxon>
        <taxon>Gammaproteobacteria</taxon>
        <taxon>Alteromonadales</taxon>
        <taxon>Pseudoalteromonadaceae</taxon>
        <taxon>Psychrosphaera</taxon>
    </lineage>
</organism>
<dbReference type="InterPro" id="IPR046865">
    <property type="entry name" value="FapA_b_solenoid"/>
</dbReference>
<dbReference type="AlphaFoldDB" id="A0A2S7UYR7"/>
<dbReference type="EMBL" id="MSCH01000003">
    <property type="protein sequence ID" value="PQJ54865.1"/>
    <property type="molecule type" value="Genomic_DNA"/>
</dbReference>
<keyword evidence="3" id="KW-1185">Reference proteome</keyword>
<evidence type="ECO:0000313" key="3">
    <source>
        <dbReference type="Proteomes" id="UP000239007"/>
    </source>
</evidence>
<name>A0A2S7UYR7_9GAMM</name>
<dbReference type="RefSeq" id="WP_105053390.1">
    <property type="nucleotide sequence ID" value="NZ_BMYG01000001.1"/>
</dbReference>
<dbReference type="PANTHER" id="PTHR38032">
    <property type="entry name" value="POLYMERASE-RELATED"/>
    <property type="match status" value="1"/>
</dbReference>
<accession>A0A2S7UYR7</accession>
<dbReference type="PANTHER" id="PTHR38032:SF1">
    <property type="entry name" value="RNA-BINDING PROTEIN KHPB N-TERMINAL DOMAIN-CONTAINING PROTEIN"/>
    <property type="match status" value="1"/>
</dbReference>
<proteinExistence type="predicted"/>
<dbReference type="Pfam" id="PF20250">
    <property type="entry name" value="FapA_N"/>
    <property type="match status" value="1"/>
</dbReference>
<gene>
    <name evidence="2" type="ORF">BTO11_15195</name>
</gene>
<dbReference type="Proteomes" id="UP000239007">
    <property type="component" value="Unassembled WGS sequence"/>
</dbReference>
<comment type="caution">
    <text evidence="2">The sequence shown here is derived from an EMBL/GenBank/DDBJ whole genome shotgun (WGS) entry which is preliminary data.</text>
</comment>
<protein>
    <recommendedName>
        <fullName evidence="1">Flagellar Assembly Protein A N-terminal region domain-containing protein</fullName>
    </recommendedName>
</protein>
<feature type="domain" description="Flagellar Assembly Protein A N-terminal region" evidence="1">
    <location>
        <begin position="86"/>
        <end position="263"/>
    </location>
</feature>
<dbReference type="InterPro" id="IPR005646">
    <property type="entry name" value="FapA"/>
</dbReference>
<evidence type="ECO:0000259" key="1">
    <source>
        <dbReference type="Pfam" id="PF20250"/>
    </source>
</evidence>